<proteinExistence type="predicted"/>
<keyword evidence="1" id="KW-1133">Transmembrane helix</keyword>
<dbReference type="PANTHER" id="PTHR36834">
    <property type="entry name" value="MEMBRANE PROTEIN-RELATED"/>
    <property type="match status" value="1"/>
</dbReference>
<organism evidence="3 4">
    <name type="scientific">Blautia stercoris</name>
    <dbReference type="NCBI Taxonomy" id="871664"/>
    <lineage>
        <taxon>Bacteria</taxon>
        <taxon>Bacillati</taxon>
        <taxon>Bacillota</taxon>
        <taxon>Clostridia</taxon>
        <taxon>Lachnospirales</taxon>
        <taxon>Lachnospiraceae</taxon>
        <taxon>Blautia</taxon>
    </lineage>
</organism>
<feature type="transmembrane region" description="Helical" evidence="1">
    <location>
        <begin position="12"/>
        <end position="29"/>
    </location>
</feature>
<feature type="transmembrane region" description="Helical" evidence="1">
    <location>
        <begin position="64"/>
        <end position="90"/>
    </location>
</feature>
<feature type="domain" description="VanZ-like" evidence="2">
    <location>
        <begin position="17"/>
        <end position="145"/>
    </location>
</feature>
<feature type="transmembrane region" description="Helical" evidence="1">
    <location>
        <begin position="129"/>
        <end position="148"/>
    </location>
</feature>
<name>A0ABR7PGC4_9FIRM</name>
<dbReference type="RefSeq" id="WP_187559239.1">
    <property type="nucleotide sequence ID" value="NZ_JACRTP010000009.1"/>
</dbReference>
<sequence length="162" mass="18618">MNREIKNKIKKAGMVAFLLYIAALIYFLFFSESYGRAGFAEREYHYNVVPFREIKRFWIYREQLGVFAVVTNLLGNVVGFVPFGFILPLIVRRARGFFLITLLGFALSLFVEVVQLITKVGCFDVDDLILNTLGAAVGYILFAVCHLIDDQTRRKKYGEKEI</sequence>
<accession>A0ABR7PGC4</accession>
<keyword evidence="4" id="KW-1185">Reference proteome</keyword>
<dbReference type="InterPro" id="IPR006976">
    <property type="entry name" value="VanZ-like"/>
</dbReference>
<feature type="transmembrane region" description="Helical" evidence="1">
    <location>
        <begin position="97"/>
        <end position="117"/>
    </location>
</feature>
<comment type="caution">
    <text evidence="3">The sequence shown here is derived from an EMBL/GenBank/DDBJ whole genome shotgun (WGS) entry which is preliminary data.</text>
</comment>
<keyword evidence="1" id="KW-0812">Transmembrane</keyword>
<dbReference type="Proteomes" id="UP000661649">
    <property type="component" value="Unassembled WGS sequence"/>
</dbReference>
<protein>
    <submittedName>
        <fullName evidence="3">VanZ family protein</fullName>
    </submittedName>
</protein>
<evidence type="ECO:0000259" key="2">
    <source>
        <dbReference type="Pfam" id="PF04892"/>
    </source>
</evidence>
<dbReference type="EMBL" id="JACRTP010000009">
    <property type="protein sequence ID" value="MBC8629880.1"/>
    <property type="molecule type" value="Genomic_DNA"/>
</dbReference>
<evidence type="ECO:0000313" key="3">
    <source>
        <dbReference type="EMBL" id="MBC8629880.1"/>
    </source>
</evidence>
<gene>
    <name evidence="3" type="ORF">H8712_14945</name>
</gene>
<evidence type="ECO:0000256" key="1">
    <source>
        <dbReference type="SAM" id="Phobius"/>
    </source>
</evidence>
<evidence type="ECO:0000313" key="4">
    <source>
        <dbReference type="Proteomes" id="UP000661649"/>
    </source>
</evidence>
<dbReference type="InterPro" id="IPR053150">
    <property type="entry name" value="Teicoplanin_resist-assoc"/>
</dbReference>
<reference evidence="3 4" key="1">
    <citation type="submission" date="2020-08" db="EMBL/GenBank/DDBJ databases">
        <title>Genome public.</title>
        <authorList>
            <person name="Liu C."/>
            <person name="Sun Q."/>
        </authorList>
    </citation>
    <scope>NUCLEOTIDE SEQUENCE [LARGE SCALE GENOMIC DNA]</scope>
    <source>
        <strain evidence="3 4">3_YM_SP_D4_24.mj</strain>
    </source>
</reference>
<dbReference type="Pfam" id="PF04892">
    <property type="entry name" value="VanZ"/>
    <property type="match status" value="1"/>
</dbReference>
<keyword evidence="1" id="KW-0472">Membrane</keyword>
<dbReference type="PANTHER" id="PTHR36834:SF1">
    <property type="entry name" value="INTEGRAL MEMBRANE PROTEIN"/>
    <property type="match status" value="1"/>
</dbReference>